<dbReference type="EMBL" id="PKPP01002903">
    <property type="protein sequence ID" value="PWA72446.1"/>
    <property type="molecule type" value="Genomic_DNA"/>
</dbReference>
<dbReference type="STRING" id="35608.A0A2U1NG66"/>
<dbReference type="Proteomes" id="UP000245207">
    <property type="component" value="Unassembled WGS sequence"/>
</dbReference>
<proteinExistence type="predicted"/>
<evidence type="ECO:0000313" key="2">
    <source>
        <dbReference type="Proteomes" id="UP000245207"/>
    </source>
</evidence>
<evidence type="ECO:0000313" key="1">
    <source>
        <dbReference type="EMBL" id="PWA72446.1"/>
    </source>
</evidence>
<keyword evidence="2" id="KW-1185">Reference proteome</keyword>
<accession>A0A2U1NG66</accession>
<reference evidence="1 2" key="1">
    <citation type="journal article" date="2018" name="Mol. Plant">
        <title>The genome of Artemisia annua provides insight into the evolution of Asteraceae family and artemisinin biosynthesis.</title>
        <authorList>
            <person name="Shen Q."/>
            <person name="Zhang L."/>
            <person name="Liao Z."/>
            <person name="Wang S."/>
            <person name="Yan T."/>
            <person name="Shi P."/>
            <person name="Liu M."/>
            <person name="Fu X."/>
            <person name="Pan Q."/>
            <person name="Wang Y."/>
            <person name="Lv Z."/>
            <person name="Lu X."/>
            <person name="Zhang F."/>
            <person name="Jiang W."/>
            <person name="Ma Y."/>
            <person name="Chen M."/>
            <person name="Hao X."/>
            <person name="Li L."/>
            <person name="Tang Y."/>
            <person name="Lv G."/>
            <person name="Zhou Y."/>
            <person name="Sun X."/>
            <person name="Brodelius P.E."/>
            <person name="Rose J.K.C."/>
            <person name="Tang K."/>
        </authorList>
    </citation>
    <scope>NUCLEOTIDE SEQUENCE [LARGE SCALE GENOMIC DNA]</scope>
    <source>
        <strain evidence="2">cv. Huhao1</strain>
        <tissue evidence="1">Leaf</tissue>
    </source>
</reference>
<dbReference type="AlphaFoldDB" id="A0A2U1NG66"/>
<comment type="caution">
    <text evidence="1">The sequence shown here is derived from an EMBL/GenBank/DDBJ whole genome shotgun (WGS) entry which is preliminary data.</text>
</comment>
<dbReference type="OrthoDB" id="273345at2759"/>
<organism evidence="1 2">
    <name type="scientific">Artemisia annua</name>
    <name type="common">Sweet wormwood</name>
    <dbReference type="NCBI Taxonomy" id="35608"/>
    <lineage>
        <taxon>Eukaryota</taxon>
        <taxon>Viridiplantae</taxon>
        <taxon>Streptophyta</taxon>
        <taxon>Embryophyta</taxon>
        <taxon>Tracheophyta</taxon>
        <taxon>Spermatophyta</taxon>
        <taxon>Magnoliopsida</taxon>
        <taxon>eudicotyledons</taxon>
        <taxon>Gunneridae</taxon>
        <taxon>Pentapetalae</taxon>
        <taxon>asterids</taxon>
        <taxon>campanulids</taxon>
        <taxon>Asterales</taxon>
        <taxon>Asteraceae</taxon>
        <taxon>Asteroideae</taxon>
        <taxon>Anthemideae</taxon>
        <taxon>Artemisiinae</taxon>
        <taxon>Artemisia</taxon>
    </lineage>
</organism>
<gene>
    <name evidence="1" type="ORF">CTI12_AA270680</name>
</gene>
<sequence length="73" mass="8259">MSAASLMSTNECSNIGMVPLSKKRALSVEEKREKMLEIFYDSQDFYLVNKPQEKLKLAQIRAEEVADLAVFSS</sequence>
<protein>
    <submittedName>
        <fullName evidence="1">Mnd1 family protein</fullName>
    </submittedName>
</protein>
<name>A0A2U1NG66_ARTAN</name>